<evidence type="ECO:0000259" key="5">
    <source>
        <dbReference type="PROSITE" id="PS50931"/>
    </source>
</evidence>
<keyword evidence="4" id="KW-0804">Transcription</keyword>
<comment type="caution">
    <text evidence="6">The sequence shown here is derived from an EMBL/GenBank/DDBJ whole genome shotgun (WGS) entry which is preliminary data.</text>
</comment>
<dbReference type="InterPro" id="IPR036388">
    <property type="entry name" value="WH-like_DNA-bd_sf"/>
</dbReference>
<gene>
    <name evidence="6" type="ORF">AU381_07845</name>
</gene>
<dbReference type="PROSITE" id="PS50931">
    <property type="entry name" value="HTH_LYSR"/>
    <property type="match status" value="1"/>
</dbReference>
<sequence>MKTLDPLDGIAAFLTVSTHLSFTRAADELGMSRATVGAQVRQLEDRLGIRLFQRSTRKIALTEAGAAYREALSGILPQIREAERAATSFQKEAVGRLRVSAPPDLGHMVIVPAVSEFLKLNPAVSIELDLSHRAVNLVEDGFDLAIRGRLEVDVNLITRQLATSSIVICASPAYVAEHGAPETPHDLAHHSCLHFAELRWGRIWPFIRNGEEFRIPIVPRLELNHSLGLRDAALEGVGIVLLPDFIVGEDIRQGRLVRLLPGWEISTIQLQAVYPANRHIAVKVRRFVSYLAGKLRS</sequence>
<dbReference type="AlphaFoldDB" id="A0A178XVC3"/>
<dbReference type="PRINTS" id="PR00039">
    <property type="entry name" value="HTHLYSR"/>
</dbReference>
<evidence type="ECO:0000256" key="3">
    <source>
        <dbReference type="ARBA" id="ARBA00023125"/>
    </source>
</evidence>
<dbReference type="CDD" id="cd08422">
    <property type="entry name" value="PBP2_CrgA_like"/>
    <property type="match status" value="1"/>
</dbReference>
<dbReference type="SUPFAM" id="SSF53850">
    <property type="entry name" value="Periplasmic binding protein-like II"/>
    <property type="match status" value="1"/>
</dbReference>
<evidence type="ECO:0000256" key="2">
    <source>
        <dbReference type="ARBA" id="ARBA00023015"/>
    </source>
</evidence>
<dbReference type="FunFam" id="3.40.190.290:FF:000001">
    <property type="entry name" value="Transcriptional regulator, LysR family"/>
    <property type="match status" value="1"/>
</dbReference>
<dbReference type="InterPro" id="IPR036390">
    <property type="entry name" value="WH_DNA-bd_sf"/>
</dbReference>
<accession>A0A178XVC3</accession>
<comment type="similarity">
    <text evidence="1">Belongs to the LysR transcriptional regulatory family.</text>
</comment>
<reference evidence="6 7" key="1">
    <citation type="journal article" date="2016" name="Int. J. Syst. Evol. Microbiol.">
        <title>Ensifer glycinis sp. nov., an novel rhizobial species associated with Glycine spp.</title>
        <authorList>
            <person name="Yan H."/>
            <person name="Yan J."/>
            <person name="Sui X.H."/>
            <person name="Wang E.T."/>
            <person name="Chen W.X."/>
            <person name="Zhang X.X."/>
            <person name="Chen W.F."/>
        </authorList>
    </citation>
    <scope>NUCLEOTIDE SEQUENCE [LARGE SCALE GENOMIC DNA]</scope>
    <source>
        <strain evidence="6 7">CCBAU 23380</strain>
    </source>
</reference>
<dbReference type="SUPFAM" id="SSF46785">
    <property type="entry name" value="Winged helix' DNA-binding domain"/>
    <property type="match status" value="1"/>
</dbReference>
<dbReference type="PANTHER" id="PTHR30537:SF5">
    <property type="entry name" value="HTH-TYPE TRANSCRIPTIONAL ACTIVATOR TTDR-RELATED"/>
    <property type="match status" value="1"/>
</dbReference>
<dbReference type="InterPro" id="IPR000847">
    <property type="entry name" value="LysR_HTH_N"/>
</dbReference>
<dbReference type="RefSeq" id="WP_064242654.1">
    <property type="nucleotide sequence ID" value="NZ_LPUX01000060.1"/>
</dbReference>
<protein>
    <submittedName>
        <fullName evidence="6">LysR family transcriptional regulator</fullName>
    </submittedName>
</protein>
<evidence type="ECO:0000313" key="7">
    <source>
        <dbReference type="Proteomes" id="UP000094025"/>
    </source>
</evidence>
<dbReference type="Gene3D" id="1.10.10.10">
    <property type="entry name" value="Winged helix-like DNA-binding domain superfamily/Winged helix DNA-binding domain"/>
    <property type="match status" value="1"/>
</dbReference>
<dbReference type="FunFam" id="1.10.10.10:FF:000001">
    <property type="entry name" value="LysR family transcriptional regulator"/>
    <property type="match status" value="1"/>
</dbReference>
<keyword evidence="3" id="KW-0238">DNA-binding</keyword>
<evidence type="ECO:0000256" key="1">
    <source>
        <dbReference type="ARBA" id="ARBA00009437"/>
    </source>
</evidence>
<dbReference type="InterPro" id="IPR058163">
    <property type="entry name" value="LysR-type_TF_proteobact-type"/>
</dbReference>
<dbReference type="OrthoDB" id="9786526at2"/>
<name>A0A178XVC3_9HYPH</name>
<evidence type="ECO:0000313" key="6">
    <source>
        <dbReference type="EMBL" id="OAP39181.1"/>
    </source>
</evidence>
<organism evidence="6 7">
    <name type="scientific">Sinorhizobium glycinis</name>
    <dbReference type="NCBI Taxonomy" id="1472378"/>
    <lineage>
        <taxon>Bacteria</taxon>
        <taxon>Pseudomonadati</taxon>
        <taxon>Pseudomonadota</taxon>
        <taxon>Alphaproteobacteria</taxon>
        <taxon>Hyphomicrobiales</taxon>
        <taxon>Rhizobiaceae</taxon>
        <taxon>Sinorhizobium/Ensifer group</taxon>
        <taxon>Sinorhizobium</taxon>
    </lineage>
</organism>
<dbReference type="GO" id="GO:0003677">
    <property type="term" value="F:DNA binding"/>
    <property type="evidence" value="ECO:0007669"/>
    <property type="project" value="UniProtKB-KW"/>
</dbReference>
<keyword evidence="2" id="KW-0805">Transcription regulation</keyword>
<proteinExistence type="inferred from homology"/>
<dbReference type="Gene3D" id="3.40.190.290">
    <property type="match status" value="1"/>
</dbReference>
<dbReference type="InterPro" id="IPR005119">
    <property type="entry name" value="LysR_subst-bd"/>
</dbReference>
<dbReference type="EMBL" id="LPUX01000060">
    <property type="protein sequence ID" value="OAP39181.1"/>
    <property type="molecule type" value="Genomic_DNA"/>
</dbReference>
<keyword evidence="7" id="KW-1185">Reference proteome</keyword>
<dbReference type="PANTHER" id="PTHR30537">
    <property type="entry name" value="HTH-TYPE TRANSCRIPTIONAL REGULATOR"/>
    <property type="match status" value="1"/>
</dbReference>
<dbReference type="Proteomes" id="UP000094025">
    <property type="component" value="Unassembled WGS sequence"/>
</dbReference>
<dbReference type="Pfam" id="PF00126">
    <property type="entry name" value="HTH_1"/>
    <property type="match status" value="1"/>
</dbReference>
<dbReference type="GO" id="GO:0003700">
    <property type="term" value="F:DNA-binding transcription factor activity"/>
    <property type="evidence" value="ECO:0007669"/>
    <property type="project" value="InterPro"/>
</dbReference>
<dbReference type="STRING" id="1472378.AU381_07845"/>
<evidence type="ECO:0000256" key="4">
    <source>
        <dbReference type="ARBA" id="ARBA00023163"/>
    </source>
</evidence>
<dbReference type="Pfam" id="PF03466">
    <property type="entry name" value="LysR_substrate"/>
    <property type="match status" value="1"/>
</dbReference>
<feature type="domain" description="HTH lysR-type" evidence="5">
    <location>
        <begin position="5"/>
        <end position="62"/>
    </location>
</feature>